<dbReference type="Pfam" id="PF00534">
    <property type="entry name" value="Glycos_transf_1"/>
    <property type="match status" value="1"/>
</dbReference>
<evidence type="ECO:0000256" key="1">
    <source>
        <dbReference type="ARBA" id="ARBA00022676"/>
    </source>
</evidence>
<dbReference type="EMBL" id="LRQV01000078">
    <property type="protein sequence ID" value="KXK60250.1"/>
    <property type="molecule type" value="Genomic_DNA"/>
</dbReference>
<dbReference type="AlphaFoldDB" id="A0A136PP12"/>
<dbReference type="SUPFAM" id="SSF53756">
    <property type="entry name" value="UDP-Glycosyltransferase/glycogen phosphorylase"/>
    <property type="match status" value="1"/>
</dbReference>
<evidence type="ECO:0000313" key="5">
    <source>
        <dbReference type="EMBL" id="KXK60250.1"/>
    </source>
</evidence>
<dbReference type="Proteomes" id="UP000070620">
    <property type="component" value="Unassembled WGS sequence"/>
</dbReference>
<keyword evidence="6" id="KW-1185">Reference proteome</keyword>
<keyword evidence="2 5" id="KW-0808">Transferase</keyword>
<dbReference type="RefSeq" id="WP_067368576.1">
    <property type="nucleotide sequence ID" value="NZ_JBIUBN010000006.1"/>
</dbReference>
<dbReference type="InterPro" id="IPR050194">
    <property type="entry name" value="Glycosyltransferase_grp1"/>
</dbReference>
<dbReference type="GO" id="GO:1901137">
    <property type="term" value="P:carbohydrate derivative biosynthetic process"/>
    <property type="evidence" value="ECO:0007669"/>
    <property type="project" value="UniProtKB-ARBA"/>
</dbReference>
<keyword evidence="1 5" id="KW-0328">Glycosyltransferase</keyword>
<evidence type="ECO:0000259" key="4">
    <source>
        <dbReference type="Pfam" id="PF13439"/>
    </source>
</evidence>
<feature type="domain" description="Glycosyltransferase subfamily 4-like N-terminal" evidence="4">
    <location>
        <begin position="15"/>
        <end position="170"/>
    </location>
</feature>
<dbReference type="PANTHER" id="PTHR45947">
    <property type="entry name" value="SULFOQUINOVOSYL TRANSFERASE SQD2"/>
    <property type="match status" value="1"/>
</dbReference>
<dbReference type="CDD" id="cd03801">
    <property type="entry name" value="GT4_PimA-like"/>
    <property type="match status" value="1"/>
</dbReference>
<accession>A0A136PP12</accession>
<dbReference type="OrthoDB" id="9808602at2"/>
<dbReference type="PANTHER" id="PTHR45947:SF3">
    <property type="entry name" value="SULFOQUINOVOSYL TRANSFERASE SQD2"/>
    <property type="match status" value="1"/>
</dbReference>
<evidence type="ECO:0000259" key="3">
    <source>
        <dbReference type="Pfam" id="PF00534"/>
    </source>
</evidence>
<evidence type="ECO:0000256" key="2">
    <source>
        <dbReference type="ARBA" id="ARBA00022679"/>
    </source>
</evidence>
<protein>
    <submittedName>
        <fullName evidence="5">Alpha-(1-2)-phosphatidylinositol mannosyltransferase</fullName>
    </submittedName>
</protein>
<comment type="caution">
    <text evidence="5">The sequence shown here is derived from an EMBL/GenBank/DDBJ whole genome shotgun (WGS) entry which is preliminary data.</text>
</comment>
<dbReference type="InterPro" id="IPR028098">
    <property type="entry name" value="Glyco_trans_4-like_N"/>
</dbReference>
<name>A0A136PP12_9ACTN</name>
<gene>
    <name evidence="5" type="ORF">AWW66_19835</name>
</gene>
<reference evidence="5 6" key="1">
    <citation type="submission" date="2016-01" db="EMBL/GenBank/DDBJ databases">
        <title>Whole genome sequence and analysis of Micromonospora rosaria DSM 803, which can produce antibacterial substance rosamicin.</title>
        <authorList>
            <person name="Yang H."/>
            <person name="He X."/>
            <person name="Zhu D."/>
        </authorList>
    </citation>
    <scope>NUCLEOTIDE SEQUENCE [LARGE SCALE GENOMIC DNA]</scope>
    <source>
        <strain evidence="5 6">DSM 803</strain>
    </source>
</reference>
<proteinExistence type="predicted"/>
<dbReference type="FunFam" id="3.40.50.2000:FF:000069">
    <property type="entry name" value="Alpha-(1-6)-phosphatidylinositol monomannoside mannosyltransferase"/>
    <property type="match status" value="1"/>
</dbReference>
<feature type="domain" description="Glycosyl transferase family 1" evidence="3">
    <location>
        <begin position="189"/>
        <end position="354"/>
    </location>
</feature>
<dbReference type="Gene3D" id="3.40.50.2000">
    <property type="entry name" value="Glycogen Phosphorylase B"/>
    <property type="match status" value="2"/>
</dbReference>
<sequence>MSRTLLITNDFPPRPGGIQSFVHHLALRQPSGSVVVYASTWGDAAKFDADQPFEVVREPTGMLLPTPLVARRAARLAREYDCDTVLFGAAAPLGLLAAGLRRRAGVRRAVALTHGHEVGWAALPGARSVLRRIGRGLDVTTYLGEYTRVRLARALDGVTDLRRLAPGVDVATYHPDTDGEPVRVRLGLTGRPVVVCVSRLVPRKGQDVLIRALPEIRRRVPDAALLVVGGGPYRGTLEKLARQHGVARDVVFTGSVPADELPAHYAAGDVYAMPCRTRNRGLDVEGLGIVYLEASATGLPVVAGDSGGAPDAVRAGETGFVVRGDEVAQVADRVATLLADRDLARRFGAAGRAWVEREWRWETQAQRLAALLAG</sequence>
<dbReference type="GO" id="GO:0016758">
    <property type="term" value="F:hexosyltransferase activity"/>
    <property type="evidence" value="ECO:0007669"/>
    <property type="project" value="TreeGrafter"/>
</dbReference>
<evidence type="ECO:0000313" key="6">
    <source>
        <dbReference type="Proteomes" id="UP000070620"/>
    </source>
</evidence>
<organism evidence="5 6">
    <name type="scientific">Micromonospora rosaria</name>
    <dbReference type="NCBI Taxonomy" id="47874"/>
    <lineage>
        <taxon>Bacteria</taxon>
        <taxon>Bacillati</taxon>
        <taxon>Actinomycetota</taxon>
        <taxon>Actinomycetes</taxon>
        <taxon>Micromonosporales</taxon>
        <taxon>Micromonosporaceae</taxon>
        <taxon>Micromonospora</taxon>
    </lineage>
</organism>
<dbReference type="Pfam" id="PF13439">
    <property type="entry name" value="Glyco_transf_4"/>
    <property type="match status" value="1"/>
</dbReference>
<dbReference type="InterPro" id="IPR001296">
    <property type="entry name" value="Glyco_trans_1"/>
</dbReference>